<dbReference type="AlphaFoldDB" id="A2EUI9"/>
<accession>A2EUI9</accession>
<dbReference type="Proteomes" id="UP000001542">
    <property type="component" value="Unassembled WGS sequence"/>
</dbReference>
<dbReference type="VEuPathDB" id="TrichDB:TVAG_031900"/>
<reference evidence="2" key="1">
    <citation type="submission" date="2006-10" db="EMBL/GenBank/DDBJ databases">
        <authorList>
            <person name="Amadeo P."/>
            <person name="Zhao Q."/>
            <person name="Wortman J."/>
            <person name="Fraser-Liggett C."/>
            <person name="Carlton J."/>
        </authorList>
    </citation>
    <scope>NUCLEOTIDE SEQUENCE</scope>
    <source>
        <strain evidence="2">G3</strain>
    </source>
</reference>
<name>A2EUI9_TRIV3</name>
<keyword evidence="3" id="KW-1185">Reference proteome</keyword>
<evidence type="ECO:0000313" key="3">
    <source>
        <dbReference type="Proteomes" id="UP000001542"/>
    </source>
</evidence>
<sequence length="120" mass="13331">MFFALVINSLSTKVILKNATPISFAGQLKRPQVMPVPDKERTVLSQPEENWESAFKDRIDYTGGRKFSQAVYRVPKQSTTPRFYSVEANKAPKLQRPVPNWGSRGSDHADSGCGGHGGYC</sequence>
<dbReference type="VEuPathDB" id="TrichDB:TVAGG3_0363180"/>
<dbReference type="RefSeq" id="XP_001315914.1">
    <property type="nucleotide sequence ID" value="XM_001315879.1"/>
</dbReference>
<dbReference type="InParanoid" id="A2EUI9"/>
<organism evidence="2 3">
    <name type="scientific">Trichomonas vaginalis (strain ATCC PRA-98 / G3)</name>
    <dbReference type="NCBI Taxonomy" id="412133"/>
    <lineage>
        <taxon>Eukaryota</taxon>
        <taxon>Metamonada</taxon>
        <taxon>Parabasalia</taxon>
        <taxon>Trichomonadida</taxon>
        <taxon>Trichomonadidae</taxon>
        <taxon>Trichomonas</taxon>
    </lineage>
</organism>
<dbReference type="KEGG" id="tva:4761537"/>
<protein>
    <submittedName>
        <fullName evidence="2">Uncharacterized protein</fullName>
    </submittedName>
</protein>
<dbReference type="EMBL" id="DS113497">
    <property type="protein sequence ID" value="EAY03691.1"/>
    <property type="molecule type" value="Genomic_DNA"/>
</dbReference>
<reference evidence="2" key="2">
    <citation type="journal article" date="2007" name="Science">
        <title>Draft genome sequence of the sexually transmitted pathogen Trichomonas vaginalis.</title>
        <authorList>
            <person name="Carlton J.M."/>
            <person name="Hirt R.P."/>
            <person name="Silva J.C."/>
            <person name="Delcher A.L."/>
            <person name="Schatz M."/>
            <person name="Zhao Q."/>
            <person name="Wortman J.R."/>
            <person name="Bidwell S.L."/>
            <person name="Alsmark U.C.M."/>
            <person name="Besteiro S."/>
            <person name="Sicheritz-Ponten T."/>
            <person name="Noel C.J."/>
            <person name="Dacks J.B."/>
            <person name="Foster P.G."/>
            <person name="Simillion C."/>
            <person name="Van de Peer Y."/>
            <person name="Miranda-Saavedra D."/>
            <person name="Barton G.J."/>
            <person name="Westrop G.D."/>
            <person name="Mueller S."/>
            <person name="Dessi D."/>
            <person name="Fiori P.L."/>
            <person name="Ren Q."/>
            <person name="Paulsen I."/>
            <person name="Zhang H."/>
            <person name="Bastida-Corcuera F.D."/>
            <person name="Simoes-Barbosa A."/>
            <person name="Brown M.T."/>
            <person name="Hayes R.D."/>
            <person name="Mukherjee M."/>
            <person name="Okumura C.Y."/>
            <person name="Schneider R."/>
            <person name="Smith A.J."/>
            <person name="Vanacova S."/>
            <person name="Villalvazo M."/>
            <person name="Haas B.J."/>
            <person name="Pertea M."/>
            <person name="Feldblyum T.V."/>
            <person name="Utterback T.R."/>
            <person name="Shu C.L."/>
            <person name="Osoegawa K."/>
            <person name="de Jong P.J."/>
            <person name="Hrdy I."/>
            <person name="Horvathova L."/>
            <person name="Zubacova Z."/>
            <person name="Dolezal P."/>
            <person name="Malik S.B."/>
            <person name="Logsdon J.M. Jr."/>
            <person name="Henze K."/>
            <person name="Gupta A."/>
            <person name="Wang C.C."/>
            <person name="Dunne R.L."/>
            <person name="Upcroft J.A."/>
            <person name="Upcroft P."/>
            <person name="White O."/>
            <person name="Salzberg S.L."/>
            <person name="Tang P."/>
            <person name="Chiu C.-H."/>
            <person name="Lee Y.-S."/>
            <person name="Embley T.M."/>
            <person name="Coombs G.H."/>
            <person name="Mottram J.C."/>
            <person name="Tachezy J."/>
            <person name="Fraser-Liggett C.M."/>
            <person name="Johnson P.J."/>
        </authorList>
    </citation>
    <scope>NUCLEOTIDE SEQUENCE [LARGE SCALE GENOMIC DNA]</scope>
    <source>
        <strain evidence="2">G3</strain>
    </source>
</reference>
<gene>
    <name evidence="2" type="ORF">TVAG_031900</name>
</gene>
<evidence type="ECO:0000313" key="2">
    <source>
        <dbReference type="EMBL" id="EAY03691.1"/>
    </source>
</evidence>
<feature type="region of interest" description="Disordered" evidence="1">
    <location>
        <begin position="94"/>
        <end position="120"/>
    </location>
</feature>
<proteinExistence type="predicted"/>
<evidence type="ECO:0000256" key="1">
    <source>
        <dbReference type="SAM" id="MobiDB-lite"/>
    </source>
</evidence>